<dbReference type="SUPFAM" id="SSF57850">
    <property type="entry name" value="RING/U-box"/>
    <property type="match status" value="1"/>
</dbReference>
<evidence type="ECO:0000256" key="1">
    <source>
        <dbReference type="ARBA" id="ARBA00022723"/>
    </source>
</evidence>
<evidence type="ECO:0000313" key="8">
    <source>
        <dbReference type="Proteomes" id="UP000243308"/>
    </source>
</evidence>
<keyword evidence="3" id="KW-0862">Zinc</keyword>
<keyword evidence="1" id="KW-0479">Metal-binding</keyword>
<sequence>MNAPANDDDVEHDQYTSMCAICLGPFQSRVYLSPCMHSFCATCLSAWLAVALHCPLCKSVPVKLHWGVDTTLGILNTIHISPEPGRISSLASWRIELKQVATMSEEQGPSMEEQECQGAQESSKDETSEECNEVNDDEEDLEALTGSANGKRRRSASFEDVYHDSDNEDRSRSRSVTPIDSYHHCYGGSDNSTSNVPLKRSRADNSEGPSTSASPPSSTTPPQAPRPTRREIYLYSMEPVPVEKYPLADQILPTDIEFLKPFLERDLAVLTDVHTTSAVEGIVVDHVRNVLKFHANAGQVVGAKQQAWARSKTKGASSVDWELIDKEVEQWVLLSPGPNMTQSRMAKLFVREMRRIVKRRWRMESWDRRVEYERCDNMETSQT</sequence>
<keyword evidence="8" id="KW-1185">Reference proteome</keyword>
<feature type="compositionally biased region" description="Basic and acidic residues" evidence="5">
    <location>
        <begin position="156"/>
        <end position="172"/>
    </location>
</feature>
<accession>A0A086TLB6</accession>
<protein>
    <recommendedName>
        <fullName evidence="6">RING-type domain-containing protein</fullName>
    </recommendedName>
</protein>
<dbReference type="Gene3D" id="3.30.40.10">
    <property type="entry name" value="Zinc/RING finger domain, C3HC4 (zinc finger)"/>
    <property type="match status" value="1"/>
</dbReference>
<evidence type="ECO:0000313" key="7">
    <source>
        <dbReference type="EMBL" id="KFH62743.1"/>
    </source>
</evidence>
<proteinExistence type="predicted"/>
<keyword evidence="2 4" id="KW-0863">Zinc-finger</keyword>
<feature type="domain" description="RING-type" evidence="6">
    <location>
        <begin position="19"/>
        <end position="58"/>
    </location>
</feature>
<dbReference type="InterPro" id="IPR001841">
    <property type="entry name" value="Znf_RING"/>
</dbReference>
<organism evidence="7 8">
    <name type="scientific">Podila verticillata NRRL 6337</name>
    <dbReference type="NCBI Taxonomy" id="1069443"/>
    <lineage>
        <taxon>Eukaryota</taxon>
        <taxon>Fungi</taxon>
        <taxon>Fungi incertae sedis</taxon>
        <taxon>Mucoromycota</taxon>
        <taxon>Mortierellomycotina</taxon>
        <taxon>Mortierellomycetes</taxon>
        <taxon>Mortierellales</taxon>
        <taxon>Mortierellaceae</taxon>
        <taxon>Podila</taxon>
    </lineage>
</organism>
<evidence type="ECO:0000256" key="3">
    <source>
        <dbReference type="ARBA" id="ARBA00022833"/>
    </source>
</evidence>
<dbReference type="EMBL" id="KN042430">
    <property type="protein sequence ID" value="KFH62743.1"/>
    <property type="molecule type" value="Genomic_DNA"/>
</dbReference>
<evidence type="ECO:0000256" key="4">
    <source>
        <dbReference type="PROSITE-ProRule" id="PRU00175"/>
    </source>
</evidence>
<evidence type="ECO:0000256" key="2">
    <source>
        <dbReference type="ARBA" id="ARBA00022771"/>
    </source>
</evidence>
<dbReference type="PROSITE" id="PS00518">
    <property type="entry name" value="ZF_RING_1"/>
    <property type="match status" value="1"/>
</dbReference>
<dbReference type="Pfam" id="PF13639">
    <property type="entry name" value="zf-RING_2"/>
    <property type="match status" value="1"/>
</dbReference>
<evidence type="ECO:0000256" key="5">
    <source>
        <dbReference type="SAM" id="MobiDB-lite"/>
    </source>
</evidence>
<dbReference type="Proteomes" id="UP000243308">
    <property type="component" value="Unassembled WGS sequence"/>
</dbReference>
<gene>
    <name evidence="7" type="ORF">MVEG_11270</name>
</gene>
<dbReference type="InterPro" id="IPR017907">
    <property type="entry name" value="Znf_RING_CS"/>
</dbReference>
<feature type="region of interest" description="Disordered" evidence="5">
    <location>
        <begin position="102"/>
        <end position="227"/>
    </location>
</feature>
<evidence type="ECO:0000259" key="6">
    <source>
        <dbReference type="PROSITE" id="PS50089"/>
    </source>
</evidence>
<dbReference type="OrthoDB" id="21204at2759"/>
<reference evidence="7 8" key="1">
    <citation type="submission" date="2011-02" db="EMBL/GenBank/DDBJ databases">
        <title>The Genome Sequence of Mortierella verticillata NRRL 6337.</title>
        <authorList>
            <consortium name="The Broad Institute Genome Sequencing Platform"/>
            <person name="Russ C."/>
            <person name="Cuomo C."/>
            <person name="Burger G."/>
            <person name="Gray M.W."/>
            <person name="Holland P.W.H."/>
            <person name="King N."/>
            <person name="Lang F.B.F."/>
            <person name="Roger A.J."/>
            <person name="Ruiz-Trillo I."/>
            <person name="Young S.K."/>
            <person name="Zeng Q."/>
            <person name="Gargeya S."/>
            <person name="Alvarado L."/>
            <person name="Berlin A."/>
            <person name="Chapman S.B."/>
            <person name="Chen Z."/>
            <person name="Freedman E."/>
            <person name="Gellesch M."/>
            <person name="Goldberg J."/>
            <person name="Griggs A."/>
            <person name="Gujja S."/>
            <person name="Heilman E."/>
            <person name="Heiman D."/>
            <person name="Howarth C."/>
            <person name="Mehta T."/>
            <person name="Neiman D."/>
            <person name="Pearson M."/>
            <person name="Roberts A."/>
            <person name="Saif S."/>
            <person name="Shea T."/>
            <person name="Shenoy N."/>
            <person name="Sisk P."/>
            <person name="Stolte C."/>
            <person name="Sykes S."/>
            <person name="White J."/>
            <person name="Yandava C."/>
            <person name="Haas B."/>
            <person name="Nusbaum C."/>
            <person name="Birren B."/>
        </authorList>
    </citation>
    <scope>NUCLEOTIDE SEQUENCE [LARGE SCALE GENOMIC DNA]</scope>
    <source>
        <strain evidence="7 8">NRRL 6337</strain>
    </source>
</reference>
<name>A0A086TLB6_9FUNG</name>
<dbReference type="GO" id="GO:0008270">
    <property type="term" value="F:zinc ion binding"/>
    <property type="evidence" value="ECO:0007669"/>
    <property type="project" value="UniProtKB-KW"/>
</dbReference>
<dbReference type="PROSITE" id="PS50089">
    <property type="entry name" value="ZF_RING_2"/>
    <property type="match status" value="1"/>
</dbReference>
<dbReference type="InterPro" id="IPR013083">
    <property type="entry name" value="Znf_RING/FYVE/PHD"/>
</dbReference>
<dbReference type="SMART" id="SM00184">
    <property type="entry name" value="RING"/>
    <property type="match status" value="1"/>
</dbReference>
<dbReference type="AlphaFoldDB" id="A0A086TLB6"/>
<feature type="compositionally biased region" description="Acidic residues" evidence="5">
    <location>
        <begin position="127"/>
        <end position="142"/>
    </location>
</feature>